<name>A0ACB7UFH2_DIOAL</name>
<proteinExistence type="predicted"/>
<sequence>MGELFLSDSLFLVLSRSSFLFVRYCMAANSKGRAIAGSLGKRFANRIWASTSRDQAPLPCSIVLASRRGTHVSSYEKNYDDQVHPVVVPDDVIGSRSDKYWGPHPKTGVFGPSEQQLAAGDSSSSSATASGGASSVLNETHWFRPLEDVDKPPHN</sequence>
<gene>
    <name evidence="1" type="ORF">IHE45_16G006000</name>
</gene>
<protein>
    <submittedName>
        <fullName evidence="1">Uncharacterized protein</fullName>
    </submittedName>
</protein>
<reference evidence="2" key="1">
    <citation type="journal article" date="2022" name="Nat. Commun.">
        <title>Chromosome evolution and the genetic basis of agronomically important traits in greater yam.</title>
        <authorList>
            <person name="Bredeson J.V."/>
            <person name="Lyons J.B."/>
            <person name="Oniyinde I.O."/>
            <person name="Okereke N.R."/>
            <person name="Kolade O."/>
            <person name="Nnabue I."/>
            <person name="Nwadili C.O."/>
            <person name="Hribova E."/>
            <person name="Parker M."/>
            <person name="Nwogha J."/>
            <person name="Shu S."/>
            <person name="Carlson J."/>
            <person name="Kariba R."/>
            <person name="Muthemba S."/>
            <person name="Knop K."/>
            <person name="Barton G.J."/>
            <person name="Sherwood A.V."/>
            <person name="Lopez-Montes A."/>
            <person name="Asiedu R."/>
            <person name="Jamnadass R."/>
            <person name="Muchugi A."/>
            <person name="Goodstein D."/>
            <person name="Egesi C.N."/>
            <person name="Featherston J."/>
            <person name="Asfaw A."/>
            <person name="Simpson G.G."/>
            <person name="Dolezel J."/>
            <person name="Hendre P.S."/>
            <person name="Van Deynze A."/>
            <person name="Kumar P.L."/>
            <person name="Obidiegwu J.E."/>
            <person name="Bhattacharjee R."/>
            <person name="Rokhsar D.S."/>
        </authorList>
    </citation>
    <scope>NUCLEOTIDE SEQUENCE [LARGE SCALE GENOMIC DNA]</scope>
    <source>
        <strain evidence="2">cv. TDa95/00328</strain>
    </source>
</reference>
<dbReference type="EMBL" id="CM037026">
    <property type="protein sequence ID" value="KAH7659033.1"/>
    <property type="molecule type" value="Genomic_DNA"/>
</dbReference>
<evidence type="ECO:0000313" key="1">
    <source>
        <dbReference type="EMBL" id="KAH7659033.1"/>
    </source>
</evidence>
<organism evidence="1 2">
    <name type="scientific">Dioscorea alata</name>
    <name type="common">Purple yam</name>
    <dbReference type="NCBI Taxonomy" id="55571"/>
    <lineage>
        <taxon>Eukaryota</taxon>
        <taxon>Viridiplantae</taxon>
        <taxon>Streptophyta</taxon>
        <taxon>Embryophyta</taxon>
        <taxon>Tracheophyta</taxon>
        <taxon>Spermatophyta</taxon>
        <taxon>Magnoliopsida</taxon>
        <taxon>Liliopsida</taxon>
        <taxon>Dioscoreales</taxon>
        <taxon>Dioscoreaceae</taxon>
        <taxon>Dioscorea</taxon>
    </lineage>
</organism>
<dbReference type="Proteomes" id="UP000827976">
    <property type="component" value="Chromosome 16"/>
</dbReference>
<evidence type="ECO:0000313" key="2">
    <source>
        <dbReference type="Proteomes" id="UP000827976"/>
    </source>
</evidence>
<accession>A0ACB7UFH2</accession>
<keyword evidence="2" id="KW-1185">Reference proteome</keyword>
<comment type="caution">
    <text evidence="1">The sequence shown here is derived from an EMBL/GenBank/DDBJ whole genome shotgun (WGS) entry which is preliminary data.</text>
</comment>